<dbReference type="Proteomes" id="UP000610124">
    <property type="component" value="Unassembled WGS sequence"/>
</dbReference>
<dbReference type="AlphaFoldDB" id="A0A8H9HYP3"/>
<sequence length="536" mass="57975">MWGWGLDGGYKVDVKALVEGSWQLHQVSEDLLQTVTLLAGELSETGGMIGDDEAGEIFAKVYKPTAKTALNQMANACHFMGKGAETLLMNANAYLAAEDATAKHLLEASTDSSVDLSQPWAAPEKCAPDPRGVGESLPEAVGQTSGVDKWVWGDKYRGDAGKLRKAAQTWQAAHRLTAQVLSDAQDAWSAVAEIHEGETAKAIALFFGAFVGRQGYPAKPEDDHTLLANLSSACKQLGDACENYAKHIDDAASIFNGWFDAPWDNPIFGGNGDDGGLKSKVLGDTQILSLADTPHVLDDTQKRIPVPQGQPAPPKPSSPFPWILPFPAPLPVPGPLPLVPAVYTPVNPSVQLRNPVPPPVPPMPGYPPLTPTELAAFRQWKSGLVTGGFSGGNEADKRYQWDVAGYPEYRLPIVPLKPNQEPAMMADGLRETDGMIIEAKYVRDPAKCFRTLAEYEKSKNGEKGAKPKFLFKDDEEEMQKYAAAMNDPRNAQIRGMEIVTNDPNTVPYWRTMMALNGAKGYARYVPPGPLTAPTIS</sequence>
<feature type="domain" description="Tox-REase-2" evidence="2">
    <location>
        <begin position="395"/>
        <end position="518"/>
    </location>
</feature>
<reference evidence="3" key="1">
    <citation type="journal article" date="2014" name="Int. J. Syst. Evol. Microbiol.">
        <title>Complete genome sequence of Corynebacterium casei LMG S-19264T (=DSM 44701T), isolated from a smear-ripened cheese.</title>
        <authorList>
            <consortium name="US DOE Joint Genome Institute (JGI-PGF)"/>
            <person name="Walter F."/>
            <person name="Albersmeier A."/>
            <person name="Kalinowski J."/>
            <person name="Ruckert C."/>
        </authorList>
    </citation>
    <scope>NUCLEOTIDE SEQUENCE</scope>
    <source>
        <strain evidence="3">JCM 4434</strain>
    </source>
</reference>
<accession>A0A8H9HYP3</accession>
<evidence type="ECO:0000313" key="3">
    <source>
        <dbReference type="EMBL" id="GGU99061.1"/>
    </source>
</evidence>
<name>A0A8H9HYP3_KITAU</name>
<evidence type="ECO:0000313" key="4">
    <source>
        <dbReference type="Proteomes" id="UP000610124"/>
    </source>
</evidence>
<comment type="caution">
    <text evidence="3">The sequence shown here is derived from an EMBL/GenBank/DDBJ whole genome shotgun (WGS) entry which is preliminary data.</text>
</comment>
<gene>
    <name evidence="3" type="ORF">GCM10010502_61790</name>
</gene>
<evidence type="ECO:0000256" key="1">
    <source>
        <dbReference type="SAM" id="MobiDB-lite"/>
    </source>
</evidence>
<protein>
    <recommendedName>
        <fullName evidence="2">Tox-REase-2 domain-containing protein</fullName>
    </recommendedName>
</protein>
<dbReference type="Pfam" id="PF15646">
    <property type="entry name" value="Tox-REase-2"/>
    <property type="match status" value="1"/>
</dbReference>
<organism evidence="3 4">
    <name type="scientific">Kitasatospora aureofaciens</name>
    <name type="common">Streptomyces aureofaciens</name>
    <dbReference type="NCBI Taxonomy" id="1894"/>
    <lineage>
        <taxon>Bacteria</taxon>
        <taxon>Bacillati</taxon>
        <taxon>Actinomycetota</taxon>
        <taxon>Actinomycetes</taxon>
        <taxon>Kitasatosporales</taxon>
        <taxon>Streptomycetaceae</taxon>
        <taxon>Kitasatospora</taxon>
    </lineage>
</organism>
<feature type="region of interest" description="Disordered" evidence="1">
    <location>
        <begin position="117"/>
        <end position="140"/>
    </location>
</feature>
<dbReference type="InterPro" id="IPR028906">
    <property type="entry name" value="Tox-REase-2_dom"/>
</dbReference>
<evidence type="ECO:0000259" key="2">
    <source>
        <dbReference type="Pfam" id="PF15646"/>
    </source>
</evidence>
<proteinExistence type="predicted"/>
<dbReference type="EMBL" id="BMUB01000022">
    <property type="protein sequence ID" value="GGU99061.1"/>
    <property type="molecule type" value="Genomic_DNA"/>
</dbReference>
<reference evidence="3" key="2">
    <citation type="submission" date="2020-09" db="EMBL/GenBank/DDBJ databases">
        <authorList>
            <person name="Sun Q."/>
            <person name="Ohkuma M."/>
        </authorList>
    </citation>
    <scope>NUCLEOTIDE SEQUENCE</scope>
    <source>
        <strain evidence="3">JCM 4434</strain>
    </source>
</reference>